<dbReference type="Pfam" id="PF00107">
    <property type="entry name" value="ADH_zinc_N"/>
    <property type="match status" value="1"/>
</dbReference>
<evidence type="ECO:0000313" key="2">
    <source>
        <dbReference type="EMBL" id="NVO32260.1"/>
    </source>
</evidence>
<keyword evidence="3" id="KW-1185">Reference proteome</keyword>
<dbReference type="InterPro" id="IPR011032">
    <property type="entry name" value="GroES-like_sf"/>
</dbReference>
<dbReference type="InterPro" id="IPR052733">
    <property type="entry name" value="Chloroplast_QOR"/>
</dbReference>
<dbReference type="PANTHER" id="PTHR44013">
    <property type="entry name" value="ZINC-TYPE ALCOHOL DEHYDROGENASE-LIKE PROTEIN C16A3.02C"/>
    <property type="match status" value="1"/>
</dbReference>
<dbReference type="EMBL" id="JABKAU010000026">
    <property type="protein sequence ID" value="NVO32260.1"/>
    <property type="molecule type" value="Genomic_DNA"/>
</dbReference>
<dbReference type="SUPFAM" id="SSF51735">
    <property type="entry name" value="NAD(P)-binding Rossmann-fold domains"/>
    <property type="match status" value="1"/>
</dbReference>
<dbReference type="InterPro" id="IPR013149">
    <property type="entry name" value="ADH-like_C"/>
</dbReference>
<protein>
    <submittedName>
        <fullName evidence="2">Zinc-binding dehydrogenase</fullName>
    </submittedName>
</protein>
<dbReference type="SMART" id="SM00829">
    <property type="entry name" value="PKS_ER"/>
    <property type="match status" value="1"/>
</dbReference>
<name>A0A7Y7PQN0_9BACT</name>
<gene>
    <name evidence="2" type="ORF">HW554_13655</name>
</gene>
<proteinExistence type="predicted"/>
<dbReference type="SUPFAM" id="SSF50129">
    <property type="entry name" value="GroES-like"/>
    <property type="match status" value="1"/>
</dbReference>
<dbReference type="AlphaFoldDB" id="A0A7Y7PQN0"/>
<organism evidence="2 3">
    <name type="scientific">Hymenobacter lapidiphilus</name>
    <dbReference type="NCBI Taxonomy" id="2608003"/>
    <lineage>
        <taxon>Bacteria</taxon>
        <taxon>Pseudomonadati</taxon>
        <taxon>Bacteroidota</taxon>
        <taxon>Cytophagia</taxon>
        <taxon>Cytophagales</taxon>
        <taxon>Hymenobacteraceae</taxon>
        <taxon>Hymenobacter</taxon>
    </lineage>
</organism>
<dbReference type="Proteomes" id="UP000565521">
    <property type="component" value="Unassembled WGS sequence"/>
</dbReference>
<evidence type="ECO:0000259" key="1">
    <source>
        <dbReference type="SMART" id="SM00829"/>
    </source>
</evidence>
<dbReference type="Gene3D" id="3.90.180.10">
    <property type="entry name" value="Medium-chain alcohol dehydrogenases, catalytic domain"/>
    <property type="match status" value="1"/>
</dbReference>
<accession>A0A7Y7PQN0</accession>
<evidence type="ECO:0000313" key="3">
    <source>
        <dbReference type="Proteomes" id="UP000565521"/>
    </source>
</evidence>
<reference evidence="2 3" key="1">
    <citation type="submission" date="2020-05" db="EMBL/GenBank/DDBJ databases">
        <title>Hymenobacter terrestris sp. nov. and Hymenobacter lapidiphilus sp. nov., isolated from regoliths in Antarctica.</title>
        <authorList>
            <person name="Sedlacek I."/>
            <person name="Pantucek R."/>
            <person name="Zeman M."/>
            <person name="Holochova P."/>
            <person name="Kralova S."/>
            <person name="Stankova E."/>
            <person name="Sedo O."/>
            <person name="Micenkova L."/>
            <person name="Svec P."/>
            <person name="Gupta V."/>
            <person name="Sood U."/>
            <person name="Korpole U.S."/>
            <person name="Lal R."/>
        </authorList>
    </citation>
    <scope>NUCLEOTIDE SEQUENCE [LARGE SCALE GENOMIC DNA]</scope>
    <source>
        <strain evidence="2 3">P5342</strain>
    </source>
</reference>
<dbReference type="InterPro" id="IPR036291">
    <property type="entry name" value="NAD(P)-bd_dom_sf"/>
</dbReference>
<dbReference type="PANTHER" id="PTHR44013:SF1">
    <property type="entry name" value="ZINC-TYPE ALCOHOL DEHYDROGENASE-LIKE PROTEIN C16A3.02C"/>
    <property type="match status" value="1"/>
</dbReference>
<sequence>MQAWVTDPQVSQGIALREVPIPVPGRGQALVAVRAISLNRGEVRDLRQQPAGTILGWDTAGVLLQPAGEFPAGTRVVAFGWRGGWAQYRAVNLNDLAVVPAEVELGVASTLPVAAGTAWRALQACGNVHGRRVLITGAAGGVGRFAVQLARLAGAHVVAQASTSARTAGLETLGAQEVVTTLPANLAPVDAVLECGGDDLLHAAAGLLKPTGLLVHISGSQAQLPTLAPSQYLRFGLGTHLRADLERLLVLVAQGQLDTQIVWRRDWQRFPTAAELLLARHINGKAVLDL</sequence>
<dbReference type="InterPro" id="IPR020843">
    <property type="entry name" value="ER"/>
</dbReference>
<feature type="domain" description="Enoyl reductase (ER)" evidence="1">
    <location>
        <begin position="9"/>
        <end position="288"/>
    </location>
</feature>
<dbReference type="GO" id="GO:0016491">
    <property type="term" value="F:oxidoreductase activity"/>
    <property type="evidence" value="ECO:0007669"/>
    <property type="project" value="InterPro"/>
</dbReference>
<comment type="caution">
    <text evidence="2">The sequence shown here is derived from an EMBL/GenBank/DDBJ whole genome shotgun (WGS) entry which is preliminary data.</text>
</comment>
<dbReference type="Gene3D" id="3.40.50.720">
    <property type="entry name" value="NAD(P)-binding Rossmann-like Domain"/>
    <property type="match status" value="1"/>
</dbReference>